<dbReference type="GO" id="GO:0003723">
    <property type="term" value="F:RNA binding"/>
    <property type="evidence" value="ECO:0007669"/>
    <property type="project" value="UniProtKB-UniRule"/>
</dbReference>
<name>A0A7X2N2J0_9FIRM</name>
<feature type="binding site" evidence="7">
    <location>
        <begin position="104"/>
        <end position="110"/>
    </location>
    <ligand>
        <name>S-adenosyl-L-methionine</name>
        <dbReference type="ChEBI" id="CHEBI:59789"/>
    </ligand>
</feature>
<dbReference type="Proteomes" id="UP000470082">
    <property type="component" value="Unassembled WGS sequence"/>
</dbReference>
<evidence type="ECO:0000256" key="2">
    <source>
        <dbReference type="ARBA" id="ARBA00022490"/>
    </source>
</evidence>
<dbReference type="CDD" id="cd21147">
    <property type="entry name" value="RsmF_methylt_CTD1"/>
    <property type="match status" value="1"/>
</dbReference>
<dbReference type="PANTHER" id="PTHR22807:SF30">
    <property type="entry name" value="28S RRNA (CYTOSINE(4447)-C(5))-METHYLTRANSFERASE-RELATED"/>
    <property type="match status" value="1"/>
</dbReference>
<dbReference type="PROSITE" id="PS51686">
    <property type="entry name" value="SAM_MT_RSMB_NOP"/>
    <property type="match status" value="1"/>
</dbReference>
<dbReference type="Pfam" id="PF17126">
    <property type="entry name" value="RsmF_methylt_CI"/>
    <property type="match status" value="1"/>
</dbReference>
<evidence type="ECO:0000313" key="10">
    <source>
        <dbReference type="Proteomes" id="UP000470082"/>
    </source>
</evidence>
<sequence>MDLFLKRIQSYIPDEFDAFKETLNQKMYQGLRVNTSKISKDKFIRIFKDIEGQTPFCENGFYISKSLGNHPFHMSGLYYLQEPSAMSVVECLDIKEEDVVLDLCAAPGGKSSQIAARLKNGFLVSNEIDAKRCKILLSNMERMGFMNVAITNVKPETLCSAFPSCFDKVLVDAPCSGEGMMKKHSMAYQEWSYENILYCQKRQLDILEQAYKALRKDGILVYSTCTYAKEENEEVIVSFLKKHKDMQLIDIERNFGRSGLKTDGLDEKKVRRIFPMDHGEGHFVAKLKKIEGDIKYLPILKKEKIDPLAQKFLKEQLNWLYPYMHTVSNSIFCMNREFVDFKKVKCIRQGLYCGDIIKKRFEPSHAFYMNNDLENIKHKINLDFEQANQFIHGLSLDLKCDKGYVATCFEGYPFGFGKSDGNVIKNKIPKGLRLMEGQSLYGKK</sequence>
<dbReference type="Gene3D" id="2.30.130.60">
    <property type="match status" value="1"/>
</dbReference>
<proteinExistence type="inferred from homology"/>
<feature type="binding site" evidence="7">
    <location>
        <position position="127"/>
    </location>
    <ligand>
        <name>S-adenosyl-L-methionine</name>
        <dbReference type="ChEBI" id="CHEBI:59789"/>
    </ligand>
</feature>
<dbReference type="CDD" id="cd02440">
    <property type="entry name" value="AdoMet_MTases"/>
    <property type="match status" value="1"/>
</dbReference>
<dbReference type="InterPro" id="IPR001678">
    <property type="entry name" value="MeTrfase_RsmB-F_NOP2_dom"/>
</dbReference>
<comment type="caution">
    <text evidence="7">Lacks conserved residue(s) required for the propagation of feature annotation.</text>
</comment>
<keyword evidence="10" id="KW-1185">Reference proteome</keyword>
<dbReference type="PRINTS" id="PR02008">
    <property type="entry name" value="RCMTFAMILY"/>
</dbReference>
<dbReference type="RefSeq" id="WP_154459775.1">
    <property type="nucleotide sequence ID" value="NZ_VUMM01000005.1"/>
</dbReference>
<feature type="active site" description="Nucleophile" evidence="7">
    <location>
        <position position="225"/>
    </location>
</feature>
<protein>
    <submittedName>
        <fullName evidence="9">NOL1/NOP2/sun family putative RNA methylase</fullName>
    </submittedName>
</protein>
<dbReference type="PROSITE" id="PS01153">
    <property type="entry name" value="NOL1_NOP2_SUN"/>
    <property type="match status" value="1"/>
</dbReference>
<dbReference type="GO" id="GO:0008757">
    <property type="term" value="F:S-adenosylmethionine-dependent methyltransferase activity"/>
    <property type="evidence" value="ECO:0007669"/>
    <property type="project" value="InterPro"/>
</dbReference>
<evidence type="ECO:0000256" key="3">
    <source>
        <dbReference type="ARBA" id="ARBA00022603"/>
    </source>
</evidence>
<evidence type="ECO:0000256" key="4">
    <source>
        <dbReference type="ARBA" id="ARBA00022679"/>
    </source>
</evidence>
<evidence type="ECO:0000259" key="8">
    <source>
        <dbReference type="PROSITE" id="PS51686"/>
    </source>
</evidence>
<dbReference type="InterPro" id="IPR031341">
    <property type="entry name" value="Methyltr_RsmF_N"/>
</dbReference>
<dbReference type="GO" id="GO:0006396">
    <property type="term" value="P:RNA processing"/>
    <property type="evidence" value="ECO:0007669"/>
    <property type="project" value="InterPro"/>
</dbReference>
<gene>
    <name evidence="9" type="ORF">FYJ50_04145</name>
</gene>
<comment type="similarity">
    <text evidence="1 7">Belongs to the class I-like SAM-binding methyltransferase superfamily. RsmB/NOP family.</text>
</comment>
<feature type="domain" description="SAM-dependent MTase RsmB/NOP-type" evidence="8">
    <location>
        <begin position="4"/>
        <end position="290"/>
    </location>
</feature>
<dbReference type="SUPFAM" id="SSF53335">
    <property type="entry name" value="S-adenosyl-L-methionine-dependent methyltransferases"/>
    <property type="match status" value="1"/>
</dbReference>
<keyword evidence="5 7" id="KW-0949">S-adenosyl-L-methionine</keyword>
<evidence type="ECO:0000256" key="1">
    <source>
        <dbReference type="ARBA" id="ARBA00007494"/>
    </source>
</evidence>
<accession>A0A7X2N2J0</accession>
<dbReference type="GO" id="GO:0008173">
    <property type="term" value="F:RNA methyltransferase activity"/>
    <property type="evidence" value="ECO:0007669"/>
    <property type="project" value="InterPro"/>
</dbReference>
<dbReference type="InterPro" id="IPR018314">
    <property type="entry name" value="RsmB/NOL1/NOP2-like_CS"/>
</dbReference>
<dbReference type="InterPro" id="IPR049560">
    <property type="entry name" value="MeTrfase_RsmB-F_NOP2_cat"/>
</dbReference>
<dbReference type="Gene3D" id="3.30.70.1170">
    <property type="entry name" value="Sun protein, domain 3"/>
    <property type="match status" value="1"/>
</dbReference>
<feature type="binding site" evidence="7">
    <location>
        <position position="172"/>
    </location>
    <ligand>
        <name>S-adenosyl-L-methionine</name>
        <dbReference type="ChEBI" id="CHEBI:59789"/>
    </ligand>
</feature>
<evidence type="ECO:0000313" key="9">
    <source>
        <dbReference type="EMBL" id="MSS01300.1"/>
    </source>
</evidence>
<dbReference type="InterPro" id="IPR027391">
    <property type="entry name" value="Nol1_Nop2_Fmu_2"/>
</dbReference>
<evidence type="ECO:0000256" key="5">
    <source>
        <dbReference type="ARBA" id="ARBA00022691"/>
    </source>
</evidence>
<keyword evidence="6 7" id="KW-0694">RNA-binding</keyword>
<dbReference type="InterPro" id="IPR023267">
    <property type="entry name" value="RCMT"/>
</dbReference>
<organism evidence="9 10">
    <name type="scientific">Floccifex porci</name>
    <dbReference type="NCBI Taxonomy" id="2606629"/>
    <lineage>
        <taxon>Bacteria</taxon>
        <taxon>Bacillati</taxon>
        <taxon>Bacillota</taxon>
        <taxon>Erysipelotrichia</taxon>
        <taxon>Erysipelotrichales</taxon>
        <taxon>Erysipelotrichaceae</taxon>
        <taxon>Floccifex</taxon>
    </lineage>
</organism>
<dbReference type="EMBL" id="VUMM01000005">
    <property type="protein sequence ID" value="MSS01300.1"/>
    <property type="molecule type" value="Genomic_DNA"/>
</dbReference>
<dbReference type="InterPro" id="IPR011023">
    <property type="entry name" value="Nop2p"/>
</dbReference>
<dbReference type="Pfam" id="PF17125">
    <property type="entry name" value="Methyltr_RsmF_N"/>
    <property type="match status" value="1"/>
</dbReference>
<keyword evidence="3 7" id="KW-0489">Methyltransferase</keyword>
<dbReference type="AlphaFoldDB" id="A0A7X2N2J0"/>
<dbReference type="GO" id="GO:0001510">
    <property type="term" value="P:RNA methylation"/>
    <property type="evidence" value="ECO:0007669"/>
    <property type="project" value="InterPro"/>
</dbReference>
<reference evidence="9 10" key="1">
    <citation type="submission" date="2019-08" db="EMBL/GenBank/DDBJ databases">
        <title>In-depth cultivation of the pig gut microbiome towards novel bacterial diversity and tailored functional studies.</title>
        <authorList>
            <person name="Wylensek D."/>
            <person name="Hitch T.C.A."/>
            <person name="Clavel T."/>
        </authorList>
    </citation>
    <scope>NUCLEOTIDE SEQUENCE [LARGE SCALE GENOMIC DNA]</scope>
    <source>
        <strain evidence="9 10">LKV-178-WT-2G</strain>
    </source>
</reference>
<dbReference type="Pfam" id="PF01189">
    <property type="entry name" value="Methyltr_RsmB-F"/>
    <property type="match status" value="1"/>
</dbReference>
<comment type="caution">
    <text evidence="9">The sequence shown here is derived from an EMBL/GenBank/DDBJ whole genome shotgun (WGS) entry which is preliminary data.</text>
</comment>
<dbReference type="NCBIfam" id="TIGR00446">
    <property type="entry name" value="nop2p"/>
    <property type="match status" value="1"/>
</dbReference>
<dbReference type="PANTHER" id="PTHR22807">
    <property type="entry name" value="NOP2 YEAST -RELATED NOL1/NOP2/FMU SUN DOMAIN-CONTAINING"/>
    <property type="match status" value="1"/>
</dbReference>
<dbReference type="InterPro" id="IPR031340">
    <property type="entry name" value="RsmF_methylt_CI"/>
</dbReference>
<dbReference type="InterPro" id="IPR029063">
    <property type="entry name" value="SAM-dependent_MTases_sf"/>
</dbReference>
<dbReference type="Gene3D" id="3.40.50.150">
    <property type="entry name" value="Vaccinia Virus protein VP39"/>
    <property type="match status" value="1"/>
</dbReference>
<dbReference type="Pfam" id="PF13636">
    <property type="entry name" value="Methyltranf_PUA"/>
    <property type="match status" value="1"/>
</dbReference>
<evidence type="ECO:0000256" key="7">
    <source>
        <dbReference type="PROSITE-ProRule" id="PRU01023"/>
    </source>
</evidence>
<keyword evidence="4 7" id="KW-0808">Transferase</keyword>
<evidence type="ECO:0000256" key="6">
    <source>
        <dbReference type="ARBA" id="ARBA00022884"/>
    </source>
</evidence>
<keyword evidence="2" id="KW-0963">Cytoplasm</keyword>